<feature type="transmembrane region" description="Helical" evidence="1">
    <location>
        <begin position="48"/>
        <end position="75"/>
    </location>
</feature>
<organism evidence="2 3">
    <name type="scientific">Serpens gallinarum</name>
    <dbReference type="NCBI Taxonomy" id="2763075"/>
    <lineage>
        <taxon>Bacteria</taxon>
        <taxon>Pseudomonadati</taxon>
        <taxon>Pseudomonadota</taxon>
        <taxon>Gammaproteobacteria</taxon>
        <taxon>Pseudomonadales</taxon>
        <taxon>Pseudomonadaceae</taxon>
        <taxon>Pseudomonas</taxon>
    </lineage>
</organism>
<comment type="caution">
    <text evidence="2">The sequence shown here is derived from an EMBL/GenBank/DDBJ whole genome shotgun (WGS) entry which is preliminary data.</text>
</comment>
<keyword evidence="1" id="KW-1133">Transmembrane helix</keyword>
<protein>
    <submittedName>
        <fullName evidence="2">Phage holin family protein</fullName>
    </submittedName>
</protein>
<sequence length="128" mass="13964">MDATTPTGEPGTEPSLKRLGGAALGLLQGHLELFGLEFKEEKSRTFRLFIYAALSLIFGLLVVIGLSAAIVIAAWETHRMLAIIALCVLYAIGLAICLVKVVHLARQGEKLFHATVEELARNRERLLP</sequence>
<keyword evidence="1" id="KW-0472">Membrane</keyword>
<evidence type="ECO:0000313" key="2">
    <source>
        <dbReference type="EMBL" id="MBD7977552.1"/>
    </source>
</evidence>
<dbReference type="RefSeq" id="WP_251836325.1">
    <property type="nucleotide sequence ID" value="NZ_JACSQG010000004.1"/>
</dbReference>
<keyword evidence="3" id="KW-1185">Reference proteome</keyword>
<evidence type="ECO:0000256" key="1">
    <source>
        <dbReference type="SAM" id="Phobius"/>
    </source>
</evidence>
<dbReference type="EMBL" id="JACSQG010000004">
    <property type="protein sequence ID" value="MBD7977552.1"/>
    <property type="molecule type" value="Genomic_DNA"/>
</dbReference>
<dbReference type="InterPro" id="IPR009937">
    <property type="entry name" value="Phage_holin_3_6"/>
</dbReference>
<accession>A0ABR8TP74</accession>
<gene>
    <name evidence="2" type="ORF">H9642_10150</name>
</gene>
<evidence type="ECO:0000313" key="3">
    <source>
        <dbReference type="Proteomes" id="UP000611945"/>
    </source>
</evidence>
<dbReference type="Proteomes" id="UP000611945">
    <property type="component" value="Unassembled WGS sequence"/>
</dbReference>
<proteinExistence type="predicted"/>
<keyword evidence="1" id="KW-0812">Transmembrane</keyword>
<name>A0ABR8TP74_9PSED</name>
<feature type="transmembrane region" description="Helical" evidence="1">
    <location>
        <begin position="81"/>
        <end position="102"/>
    </location>
</feature>
<reference evidence="2 3" key="1">
    <citation type="submission" date="2020-08" db="EMBL/GenBank/DDBJ databases">
        <title>A Genomic Blueprint of the Chicken Gut Microbiome.</title>
        <authorList>
            <person name="Gilroy R."/>
            <person name="Ravi A."/>
            <person name="Getino M."/>
            <person name="Pursley I."/>
            <person name="Horton D.L."/>
            <person name="Alikhan N.-F."/>
            <person name="Baker D."/>
            <person name="Gharbi K."/>
            <person name="Hall N."/>
            <person name="Watson M."/>
            <person name="Adriaenssens E.M."/>
            <person name="Foster-Nyarko E."/>
            <person name="Jarju S."/>
            <person name="Secka A."/>
            <person name="Antonio M."/>
            <person name="Oren A."/>
            <person name="Chaudhuri R."/>
            <person name="La Ragione R.M."/>
            <person name="Hildebrand F."/>
            <person name="Pallen M.J."/>
        </authorList>
    </citation>
    <scope>NUCLEOTIDE SEQUENCE [LARGE SCALE GENOMIC DNA]</scope>
    <source>
        <strain evidence="2 3">Sa2CUA2</strain>
    </source>
</reference>
<dbReference type="Pfam" id="PF07332">
    <property type="entry name" value="Phage_holin_3_6"/>
    <property type="match status" value="1"/>
</dbReference>